<evidence type="ECO:0000256" key="7">
    <source>
        <dbReference type="ARBA" id="ARBA00022840"/>
    </source>
</evidence>
<evidence type="ECO:0000256" key="6">
    <source>
        <dbReference type="ARBA" id="ARBA00022777"/>
    </source>
</evidence>
<evidence type="ECO:0000256" key="3">
    <source>
        <dbReference type="ARBA" id="ARBA00022553"/>
    </source>
</evidence>
<keyword evidence="5" id="KW-0547">Nucleotide-binding</keyword>
<evidence type="ECO:0000313" key="10">
    <source>
        <dbReference type="EMBL" id="MDA0162754.1"/>
    </source>
</evidence>
<protein>
    <recommendedName>
        <fullName evidence="2">histidine kinase</fullName>
        <ecNumber evidence="2">2.7.13.3</ecNumber>
    </recommendedName>
</protein>
<reference evidence="10" key="1">
    <citation type="submission" date="2022-10" db="EMBL/GenBank/DDBJ databases">
        <title>The WGS of Solirubrobacter ginsenosidimutans DSM 21036.</title>
        <authorList>
            <person name="Jiang Z."/>
        </authorList>
    </citation>
    <scope>NUCLEOTIDE SEQUENCE</scope>
    <source>
        <strain evidence="10">DSM 21036</strain>
    </source>
</reference>
<evidence type="ECO:0000256" key="2">
    <source>
        <dbReference type="ARBA" id="ARBA00012438"/>
    </source>
</evidence>
<dbReference type="SUPFAM" id="SSF55874">
    <property type="entry name" value="ATPase domain of HSP90 chaperone/DNA topoisomerase II/histidine kinase"/>
    <property type="match status" value="1"/>
</dbReference>
<dbReference type="InterPro" id="IPR050482">
    <property type="entry name" value="Sensor_HK_TwoCompSys"/>
</dbReference>
<feature type="domain" description="Histidine kinase" evidence="9">
    <location>
        <begin position="184"/>
        <end position="375"/>
    </location>
</feature>
<evidence type="ECO:0000313" key="11">
    <source>
        <dbReference type="Proteomes" id="UP001149140"/>
    </source>
</evidence>
<keyword evidence="3" id="KW-0597">Phosphoprotein</keyword>
<dbReference type="RefSeq" id="WP_270041990.1">
    <property type="nucleotide sequence ID" value="NZ_JAPDOD010000020.1"/>
</dbReference>
<dbReference type="CDD" id="cd16917">
    <property type="entry name" value="HATPase_UhpB-NarQ-NarX-like"/>
    <property type="match status" value="1"/>
</dbReference>
<dbReference type="GO" id="GO:0046983">
    <property type="term" value="F:protein dimerization activity"/>
    <property type="evidence" value="ECO:0007669"/>
    <property type="project" value="InterPro"/>
</dbReference>
<dbReference type="PROSITE" id="PS50109">
    <property type="entry name" value="HIS_KIN"/>
    <property type="match status" value="1"/>
</dbReference>
<keyword evidence="6 10" id="KW-0418">Kinase</keyword>
<dbReference type="EMBL" id="JAPDOD010000020">
    <property type="protein sequence ID" value="MDA0162754.1"/>
    <property type="molecule type" value="Genomic_DNA"/>
</dbReference>
<evidence type="ECO:0000256" key="8">
    <source>
        <dbReference type="ARBA" id="ARBA00023012"/>
    </source>
</evidence>
<comment type="caution">
    <text evidence="10">The sequence shown here is derived from an EMBL/GenBank/DDBJ whole genome shotgun (WGS) entry which is preliminary data.</text>
</comment>
<dbReference type="InterPro" id="IPR036890">
    <property type="entry name" value="HATPase_C_sf"/>
</dbReference>
<dbReference type="AlphaFoldDB" id="A0A9X3MU54"/>
<accession>A0A9X3MU54</accession>
<dbReference type="InterPro" id="IPR003594">
    <property type="entry name" value="HATPase_dom"/>
</dbReference>
<evidence type="ECO:0000256" key="1">
    <source>
        <dbReference type="ARBA" id="ARBA00000085"/>
    </source>
</evidence>
<dbReference type="GO" id="GO:0005524">
    <property type="term" value="F:ATP binding"/>
    <property type="evidence" value="ECO:0007669"/>
    <property type="project" value="UniProtKB-KW"/>
</dbReference>
<dbReference type="GO" id="GO:0016020">
    <property type="term" value="C:membrane"/>
    <property type="evidence" value="ECO:0007669"/>
    <property type="project" value="InterPro"/>
</dbReference>
<dbReference type="EC" id="2.7.13.3" evidence="2"/>
<keyword evidence="4" id="KW-0808">Transferase</keyword>
<evidence type="ECO:0000259" key="9">
    <source>
        <dbReference type="PROSITE" id="PS50109"/>
    </source>
</evidence>
<organism evidence="10 11">
    <name type="scientific">Solirubrobacter ginsenosidimutans</name>
    <dbReference type="NCBI Taxonomy" id="490573"/>
    <lineage>
        <taxon>Bacteria</taxon>
        <taxon>Bacillati</taxon>
        <taxon>Actinomycetota</taxon>
        <taxon>Thermoleophilia</taxon>
        <taxon>Solirubrobacterales</taxon>
        <taxon>Solirubrobacteraceae</taxon>
        <taxon>Solirubrobacter</taxon>
    </lineage>
</organism>
<dbReference type="Pfam" id="PF23539">
    <property type="entry name" value="DUF7134"/>
    <property type="match status" value="1"/>
</dbReference>
<keyword evidence="7" id="KW-0067">ATP-binding</keyword>
<dbReference type="Pfam" id="PF02518">
    <property type="entry name" value="HATPase_c"/>
    <property type="match status" value="1"/>
</dbReference>
<evidence type="ECO:0000256" key="5">
    <source>
        <dbReference type="ARBA" id="ARBA00022741"/>
    </source>
</evidence>
<dbReference type="GO" id="GO:0000155">
    <property type="term" value="F:phosphorelay sensor kinase activity"/>
    <property type="evidence" value="ECO:0007669"/>
    <property type="project" value="InterPro"/>
</dbReference>
<keyword evidence="11" id="KW-1185">Reference proteome</keyword>
<dbReference type="PANTHER" id="PTHR24421:SF10">
    <property type="entry name" value="NITRATE_NITRITE SENSOR PROTEIN NARQ"/>
    <property type="match status" value="1"/>
</dbReference>
<dbReference type="Gene3D" id="1.20.5.1930">
    <property type="match status" value="1"/>
</dbReference>
<evidence type="ECO:0000256" key="4">
    <source>
        <dbReference type="ARBA" id="ARBA00022679"/>
    </source>
</evidence>
<dbReference type="InterPro" id="IPR005467">
    <property type="entry name" value="His_kinase_dom"/>
</dbReference>
<name>A0A9X3MU54_9ACTN</name>
<dbReference type="Proteomes" id="UP001149140">
    <property type="component" value="Unassembled WGS sequence"/>
</dbReference>
<dbReference type="Pfam" id="PF07730">
    <property type="entry name" value="HisKA_3"/>
    <property type="match status" value="1"/>
</dbReference>
<gene>
    <name evidence="10" type="ORF">OM076_20950</name>
</gene>
<dbReference type="Gene3D" id="3.30.565.10">
    <property type="entry name" value="Histidine kinase-like ATPase, C-terminal domain"/>
    <property type="match status" value="1"/>
</dbReference>
<comment type="catalytic activity">
    <reaction evidence="1">
        <text>ATP + protein L-histidine = ADP + protein N-phospho-L-histidine.</text>
        <dbReference type="EC" id="2.7.13.3"/>
    </reaction>
</comment>
<dbReference type="PANTHER" id="PTHR24421">
    <property type="entry name" value="NITRATE/NITRITE SENSOR PROTEIN NARX-RELATED"/>
    <property type="match status" value="1"/>
</dbReference>
<proteinExistence type="predicted"/>
<dbReference type="InterPro" id="IPR011712">
    <property type="entry name" value="Sig_transdc_His_kin_sub3_dim/P"/>
</dbReference>
<sequence length="375" mass="40252">MRLSRAQQIDLAMAIPIAALGVLEALVREHTERWLVAAAVNGVAVALRRRQPLGALAAVVVVQSLAHDQTYDTDPLSPFLAELILMFTVAYELRLKPALIGYGIGLAYVIVDFSSGRIQEIAQAGAQSGFYLLAWGGGRALRGHEERRAAAERHVVRVELEREEQARVAVVEERARIARELHDAVAHSVSVMVLQAGGVRRLLGSDPAREREREALAGVEETGRQAVHELHRMLGILRKADPGAELAPSPSLRRVEELVTQVRGAGLDTSLTIAGEPVELAPGLDMSAYRIVQEALTNALRYAPGSTVGVTVTYGGKEVQLEVRDDGARVNGTPPTRGSGHGIVGMRERAELFGGELEAGPAPGGGWLVRARLST</sequence>
<dbReference type="InterPro" id="IPR055558">
    <property type="entry name" value="DUF7134"/>
</dbReference>
<keyword evidence="8" id="KW-0902">Two-component regulatory system</keyword>